<dbReference type="PANTHER" id="PTHR30055:SF226">
    <property type="entry name" value="HTH-TYPE TRANSCRIPTIONAL REGULATOR PKSA"/>
    <property type="match status" value="1"/>
</dbReference>
<dbReference type="GeneID" id="300129510"/>
<dbReference type="Pfam" id="PF17754">
    <property type="entry name" value="TetR_C_14"/>
    <property type="match status" value="1"/>
</dbReference>
<name>A0A561W431_9ACTN</name>
<dbReference type="RefSeq" id="WP_145782756.1">
    <property type="nucleotide sequence ID" value="NZ_VIWZ01000001.1"/>
</dbReference>
<gene>
    <name evidence="4" type="ORF">FHU34_113979</name>
</gene>
<feature type="domain" description="HTH tetR-type" evidence="3">
    <location>
        <begin position="14"/>
        <end position="74"/>
    </location>
</feature>
<dbReference type="Gene3D" id="1.10.10.60">
    <property type="entry name" value="Homeodomain-like"/>
    <property type="match status" value="1"/>
</dbReference>
<dbReference type="GO" id="GO:0000976">
    <property type="term" value="F:transcription cis-regulatory region binding"/>
    <property type="evidence" value="ECO:0007669"/>
    <property type="project" value="TreeGrafter"/>
</dbReference>
<evidence type="ECO:0000313" key="5">
    <source>
        <dbReference type="Proteomes" id="UP000317685"/>
    </source>
</evidence>
<dbReference type="PRINTS" id="PR00455">
    <property type="entry name" value="HTHTETR"/>
</dbReference>
<dbReference type="PANTHER" id="PTHR30055">
    <property type="entry name" value="HTH-TYPE TRANSCRIPTIONAL REGULATOR RUTR"/>
    <property type="match status" value="1"/>
</dbReference>
<dbReference type="InterPro" id="IPR001647">
    <property type="entry name" value="HTH_TetR"/>
</dbReference>
<dbReference type="Proteomes" id="UP000317685">
    <property type="component" value="Unassembled WGS sequence"/>
</dbReference>
<evidence type="ECO:0000256" key="2">
    <source>
        <dbReference type="PROSITE-ProRule" id="PRU00335"/>
    </source>
</evidence>
<proteinExistence type="predicted"/>
<protein>
    <submittedName>
        <fullName evidence="4">TetR family transcriptional regulator</fullName>
    </submittedName>
</protein>
<dbReference type="EMBL" id="VIWZ01000001">
    <property type="protein sequence ID" value="TWG18632.1"/>
    <property type="molecule type" value="Genomic_DNA"/>
</dbReference>
<dbReference type="InterPro" id="IPR009057">
    <property type="entry name" value="Homeodomain-like_sf"/>
</dbReference>
<keyword evidence="5" id="KW-1185">Reference proteome</keyword>
<organism evidence="4 5">
    <name type="scientific">Micromonospora taraxaci</name>
    <dbReference type="NCBI Taxonomy" id="1316803"/>
    <lineage>
        <taxon>Bacteria</taxon>
        <taxon>Bacillati</taxon>
        <taxon>Actinomycetota</taxon>
        <taxon>Actinomycetes</taxon>
        <taxon>Micromonosporales</taxon>
        <taxon>Micromonosporaceae</taxon>
        <taxon>Micromonospora</taxon>
    </lineage>
</organism>
<evidence type="ECO:0000313" key="4">
    <source>
        <dbReference type="EMBL" id="TWG18632.1"/>
    </source>
</evidence>
<dbReference type="OrthoDB" id="956698at2"/>
<dbReference type="Gene3D" id="1.10.357.10">
    <property type="entry name" value="Tetracycline Repressor, domain 2"/>
    <property type="match status" value="1"/>
</dbReference>
<sequence>MPDQQSTLRAHRRAETQRAIQAHAVRLFTERGYDGTTVNDVAEAAGVSPMTVYRHFPTKEDLVLIDQHAQLVADRIAASPATQPLVRRIGGALIESTTTVTGGHGGGDLSTSGQFLLARLRLMISTPALRAKHLDNNYALQQAIVTALGDDTTDPDAAFHAHAAASACLAAMHTALVRWAEDDGRSELPDLIARALTAAFGDDAVQVRSDAR</sequence>
<feature type="DNA-binding region" description="H-T-H motif" evidence="2">
    <location>
        <begin position="37"/>
        <end position="56"/>
    </location>
</feature>
<keyword evidence="1 2" id="KW-0238">DNA-binding</keyword>
<dbReference type="InterPro" id="IPR050109">
    <property type="entry name" value="HTH-type_TetR-like_transc_reg"/>
</dbReference>
<dbReference type="SUPFAM" id="SSF46689">
    <property type="entry name" value="Homeodomain-like"/>
    <property type="match status" value="1"/>
</dbReference>
<evidence type="ECO:0000256" key="1">
    <source>
        <dbReference type="ARBA" id="ARBA00023125"/>
    </source>
</evidence>
<dbReference type="PROSITE" id="PS50977">
    <property type="entry name" value="HTH_TETR_2"/>
    <property type="match status" value="1"/>
</dbReference>
<dbReference type="Pfam" id="PF00440">
    <property type="entry name" value="TetR_N"/>
    <property type="match status" value="1"/>
</dbReference>
<comment type="caution">
    <text evidence="4">The sequence shown here is derived from an EMBL/GenBank/DDBJ whole genome shotgun (WGS) entry which is preliminary data.</text>
</comment>
<dbReference type="AlphaFoldDB" id="A0A561W431"/>
<reference evidence="4 5" key="1">
    <citation type="submission" date="2019-06" db="EMBL/GenBank/DDBJ databases">
        <title>Sequencing the genomes of 1000 actinobacteria strains.</title>
        <authorList>
            <person name="Klenk H.-P."/>
        </authorList>
    </citation>
    <scope>NUCLEOTIDE SEQUENCE [LARGE SCALE GENOMIC DNA]</scope>
    <source>
        <strain evidence="4 5">DSM 45885</strain>
    </source>
</reference>
<accession>A0A561W431</accession>
<dbReference type="InterPro" id="IPR041347">
    <property type="entry name" value="MftR_C"/>
</dbReference>
<evidence type="ECO:0000259" key="3">
    <source>
        <dbReference type="PROSITE" id="PS50977"/>
    </source>
</evidence>
<dbReference type="GO" id="GO:0003700">
    <property type="term" value="F:DNA-binding transcription factor activity"/>
    <property type="evidence" value="ECO:0007669"/>
    <property type="project" value="TreeGrafter"/>
</dbReference>